<comment type="subcellular location">
    <subcellularLocation>
        <location evidence="1">Cell membrane</location>
        <topology evidence="1">Multi-pass membrane protein</topology>
    </subcellularLocation>
</comment>
<feature type="domain" description="MacB-like periplasmic core" evidence="9">
    <location>
        <begin position="21"/>
        <end position="242"/>
    </location>
</feature>
<comment type="similarity">
    <text evidence="6">Belongs to the ABC-4 integral membrane protein family.</text>
</comment>
<keyword evidence="3 7" id="KW-0812">Transmembrane</keyword>
<evidence type="ECO:0000256" key="5">
    <source>
        <dbReference type="ARBA" id="ARBA00023136"/>
    </source>
</evidence>
<evidence type="ECO:0000256" key="7">
    <source>
        <dbReference type="SAM" id="Phobius"/>
    </source>
</evidence>
<reference evidence="10" key="1">
    <citation type="journal article" date="2023" name="Int. J. Syst. Evol. Microbiol.">
        <title>&lt;i&gt;Holtiella tumoricola&lt;/i&gt; gen. nov. sp. nov., isolated from a human clinical sample.</title>
        <authorList>
            <person name="Allen-Vercoe E."/>
            <person name="Daigneault M.C."/>
            <person name="Vancuren S.J."/>
            <person name="Cochrane K."/>
            <person name="O'Neal L.L."/>
            <person name="Sankaranarayanan K."/>
            <person name="Lawson P.A."/>
        </authorList>
    </citation>
    <scope>NUCLEOTIDE SEQUENCE</scope>
    <source>
        <strain evidence="10">CC70A</strain>
    </source>
</reference>
<feature type="transmembrane region" description="Helical" evidence="7">
    <location>
        <begin position="279"/>
        <end position="303"/>
    </location>
</feature>
<evidence type="ECO:0000259" key="8">
    <source>
        <dbReference type="Pfam" id="PF02687"/>
    </source>
</evidence>
<proteinExistence type="inferred from homology"/>
<dbReference type="RefSeq" id="WP_271011267.1">
    <property type="nucleotide sequence ID" value="NZ_JAQIFT010000016.1"/>
</dbReference>
<dbReference type="GO" id="GO:0005886">
    <property type="term" value="C:plasma membrane"/>
    <property type="evidence" value="ECO:0007669"/>
    <property type="project" value="UniProtKB-SubCell"/>
</dbReference>
<evidence type="ECO:0000313" key="11">
    <source>
        <dbReference type="Proteomes" id="UP001169242"/>
    </source>
</evidence>
<dbReference type="Pfam" id="PF12704">
    <property type="entry name" value="MacB_PCD"/>
    <property type="match status" value="1"/>
</dbReference>
<dbReference type="InterPro" id="IPR003838">
    <property type="entry name" value="ABC3_permease_C"/>
</dbReference>
<dbReference type="PANTHER" id="PTHR30572:SF4">
    <property type="entry name" value="ABC TRANSPORTER PERMEASE YTRF"/>
    <property type="match status" value="1"/>
</dbReference>
<dbReference type="AlphaFoldDB" id="A0AA42DKU6"/>
<evidence type="ECO:0000313" key="10">
    <source>
        <dbReference type="EMBL" id="MDA3730720.1"/>
    </source>
</evidence>
<evidence type="ECO:0000256" key="2">
    <source>
        <dbReference type="ARBA" id="ARBA00022475"/>
    </source>
</evidence>
<evidence type="ECO:0000256" key="3">
    <source>
        <dbReference type="ARBA" id="ARBA00022692"/>
    </source>
</evidence>
<feature type="domain" description="ABC3 transporter permease C-terminal" evidence="8">
    <location>
        <begin position="282"/>
        <end position="395"/>
    </location>
</feature>
<dbReference type="Pfam" id="PF02687">
    <property type="entry name" value="FtsX"/>
    <property type="match status" value="1"/>
</dbReference>
<keyword evidence="11" id="KW-1185">Reference proteome</keyword>
<accession>A0AA42DKU6</accession>
<keyword evidence="4 7" id="KW-1133">Transmembrane helix</keyword>
<sequence>MNLIECIKSAINQLLGNKMRTFLTMLGMFIGIGSVIMVLGVGAGVKDMMMSTFKDVGKGSVMIQVNNWSPEYMINQDDLEAIGEMKEVKEAILYTENWSDVIKDYKDEDKWVMFAGVPYNMDVVQKLTIVGGRMFTEKEETAKTNVCVVSETYAKAVMGSNNAKDAIGETIELNIAGEKHSFEIIGLTEQMTFPGMPEDMMPIIIYLPFATMDQITNFGDLRSYCAAFMTEEGYDPNEVAYQVGRFLDKRHNVKNGYTTQSATSMIGQLDTVMSIVTGFISFVAAISLLVGGIGIMNIMLVTVKERTREIGIRKAVGASNGEIMRQFLVEAIILTVLGGIIGMILGYVGAAALGGAFGLNVVLTPGMITFAVGTSSAIGIIFGVYPAKQASRLDPVEALRYE</sequence>
<organism evidence="10 11">
    <name type="scientific">Holtiella tumoricola</name>
    <dbReference type="NCBI Taxonomy" id="3018743"/>
    <lineage>
        <taxon>Bacteria</taxon>
        <taxon>Bacillati</taxon>
        <taxon>Bacillota</taxon>
        <taxon>Clostridia</taxon>
        <taxon>Lachnospirales</taxon>
        <taxon>Cellulosilyticaceae</taxon>
        <taxon>Holtiella</taxon>
    </lineage>
</organism>
<dbReference type="GO" id="GO:0022857">
    <property type="term" value="F:transmembrane transporter activity"/>
    <property type="evidence" value="ECO:0007669"/>
    <property type="project" value="TreeGrafter"/>
</dbReference>
<dbReference type="Proteomes" id="UP001169242">
    <property type="component" value="Unassembled WGS sequence"/>
</dbReference>
<evidence type="ECO:0000256" key="1">
    <source>
        <dbReference type="ARBA" id="ARBA00004651"/>
    </source>
</evidence>
<name>A0AA42DKU6_9FIRM</name>
<evidence type="ECO:0000259" key="9">
    <source>
        <dbReference type="Pfam" id="PF12704"/>
    </source>
</evidence>
<dbReference type="PANTHER" id="PTHR30572">
    <property type="entry name" value="MEMBRANE COMPONENT OF TRANSPORTER-RELATED"/>
    <property type="match status" value="1"/>
</dbReference>
<keyword evidence="5 7" id="KW-0472">Membrane</keyword>
<dbReference type="InterPro" id="IPR050250">
    <property type="entry name" value="Macrolide_Exporter_MacB"/>
</dbReference>
<gene>
    <name evidence="10" type="ORF">PBV87_04295</name>
</gene>
<comment type="caution">
    <text evidence="10">The sequence shown here is derived from an EMBL/GenBank/DDBJ whole genome shotgun (WGS) entry which is preliminary data.</text>
</comment>
<feature type="transmembrane region" description="Helical" evidence="7">
    <location>
        <begin position="327"/>
        <end position="350"/>
    </location>
</feature>
<evidence type="ECO:0000256" key="6">
    <source>
        <dbReference type="ARBA" id="ARBA00038076"/>
    </source>
</evidence>
<keyword evidence="2" id="KW-1003">Cell membrane</keyword>
<protein>
    <submittedName>
        <fullName evidence="10">ABC transporter permease</fullName>
    </submittedName>
</protein>
<feature type="transmembrane region" description="Helical" evidence="7">
    <location>
        <begin position="362"/>
        <end position="385"/>
    </location>
</feature>
<dbReference type="InterPro" id="IPR025857">
    <property type="entry name" value="MacB_PCD"/>
</dbReference>
<feature type="transmembrane region" description="Helical" evidence="7">
    <location>
        <begin position="21"/>
        <end position="45"/>
    </location>
</feature>
<dbReference type="EMBL" id="JAQIFT010000016">
    <property type="protein sequence ID" value="MDA3730720.1"/>
    <property type="molecule type" value="Genomic_DNA"/>
</dbReference>
<evidence type="ECO:0000256" key="4">
    <source>
        <dbReference type="ARBA" id="ARBA00022989"/>
    </source>
</evidence>